<accession>A0A9P1ME99</accession>
<organism evidence="1 2">
    <name type="scientific">Parascedosporium putredinis</name>
    <dbReference type="NCBI Taxonomy" id="1442378"/>
    <lineage>
        <taxon>Eukaryota</taxon>
        <taxon>Fungi</taxon>
        <taxon>Dikarya</taxon>
        <taxon>Ascomycota</taxon>
        <taxon>Pezizomycotina</taxon>
        <taxon>Sordariomycetes</taxon>
        <taxon>Hypocreomycetidae</taxon>
        <taxon>Microascales</taxon>
        <taxon>Microascaceae</taxon>
        <taxon>Parascedosporium</taxon>
    </lineage>
</organism>
<sequence>MKFGILAQASLVGYAFSSAIPKQAVPPLQGGLPEGYGHFATIIDNESGLTVEVLVRRNQVCVSLAACVRQAAESSRAAAVYIAGATPTFCNNVATGIYMYFTDNNYANLNSILQGSIIGITVNMVSSEIDAVRQNSAHGKRPNPATDRCGNDQREVLASDYASAIYQFCISIRKPGMTFRQHGFITETITIRLASSQES</sequence>
<dbReference type="EMBL" id="CALLCH030000021">
    <property type="protein sequence ID" value="CAI4220269.1"/>
    <property type="molecule type" value="Genomic_DNA"/>
</dbReference>
<gene>
    <name evidence="1" type="ORF">PPNO1_LOCUS9809</name>
</gene>
<dbReference type="AlphaFoldDB" id="A0A9P1ME99"/>
<keyword evidence="2" id="KW-1185">Reference proteome</keyword>
<protein>
    <submittedName>
        <fullName evidence="1">Uncharacterized protein</fullName>
    </submittedName>
</protein>
<name>A0A9P1ME99_9PEZI</name>
<reference evidence="1" key="1">
    <citation type="submission" date="2022-11" db="EMBL/GenBank/DDBJ databases">
        <authorList>
            <person name="Scott C."/>
            <person name="Bruce N."/>
        </authorList>
    </citation>
    <scope>NUCLEOTIDE SEQUENCE</scope>
</reference>
<comment type="caution">
    <text evidence="1">The sequence shown here is derived from an EMBL/GenBank/DDBJ whole genome shotgun (WGS) entry which is preliminary data.</text>
</comment>
<proteinExistence type="predicted"/>
<evidence type="ECO:0000313" key="2">
    <source>
        <dbReference type="Proteomes" id="UP000838763"/>
    </source>
</evidence>
<dbReference type="Proteomes" id="UP000838763">
    <property type="component" value="Unassembled WGS sequence"/>
</dbReference>
<dbReference type="OrthoDB" id="5426377at2759"/>
<evidence type="ECO:0000313" key="1">
    <source>
        <dbReference type="EMBL" id="CAI4220269.1"/>
    </source>
</evidence>